<protein>
    <submittedName>
        <fullName evidence="2">Uncharacterized protein</fullName>
    </submittedName>
</protein>
<feature type="transmembrane region" description="Helical" evidence="1">
    <location>
        <begin position="180"/>
        <end position="199"/>
    </location>
</feature>
<dbReference type="RefSeq" id="WP_133581627.1">
    <property type="nucleotide sequence ID" value="NZ_SNYJ01000017.1"/>
</dbReference>
<keyword evidence="1" id="KW-0472">Membrane</keyword>
<keyword evidence="1" id="KW-1133">Transmembrane helix</keyword>
<dbReference type="Proteomes" id="UP000295632">
    <property type="component" value="Unassembled WGS sequence"/>
</dbReference>
<proteinExistence type="predicted"/>
<dbReference type="OrthoDB" id="2716688at2"/>
<reference evidence="2 3" key="1">
    <citation type="submission" date="2019-03" db="EMBL/GenBank/DDBJ databases">
        <title>Genomic Encyclopedia of Type Strains, Phase IV (KMG-IV): sequencing the most valuable type-strain genomes for metagenomic binning, comparative biology and taxonomic classification.</title>
        <authorList>
            <person name="Goeker M."/>
        </authorList>
    </citation>
    <scope>NUCLEOTIDE SEQUENCE [LARGE SCALE GENOMIC DNA]</scope>
    <source>
        <strain evidence="2 3">DSM 28697</strain>
    </source>
</reference>
<dbReference type="AlphaFoldDB" id="A0A4R6TSJ4"/>
<dbReference type="EMBL" id="SNYJ01000017">
    <property type="protein sequence ID" value="TDQ36590.1"/>
    <property type="molecule type" value="Genomic_DNA"/>
</dbReference>
<name>A0A4R6TSJ4_9BACI</name>
<gene>
    <name evidence="2" type="ORF">EV213_11754</name>
</gene>
<keyword evidence="3" id="KW-1185">Reference proteome</keyword>
<organism evidence="2 3">
    <name type="scientific">Aureibacillus halotolerans</name>
    <dbReference type="NCBI Taxonomy" id="1508390"/>
    <lineage>
        <taxon>Bacteria</taxon>
        <taxon>Bacillati</taxon>
        <taxon>Bacillota</taxon>
        <taxon>Bacilli</taxon>
        <taxon>Bacillales</taxon>
        <taxon>Bacillaceae</taxon>
        <taxon>Aureibacillus</taxon>
    </lineage>
</organism>
<evidence type="ECO:0000313" key="3">
    <source>
        <dbReference type="Proteomes" id="UP000295632"/>
    </source>
</evidence>
<comment type="caution">
    <text evidence="2">The sequence shown here is derived from an EMBL/GenBank/DDBJ whole genome shotgun (WGS) entry which is preliminary data.</text>
</comment>
<accession>A0A4R6TSJ4</accession>
<sequence length="220" mass="25587">MLRFIRRSKRRLKMKKVKEGDGHLLKDYRIWHMFTRSLFHIEITNSKNEKTKYAMNCKYFTEEPQVDLYRNGKHVAFSKLPAAFPIENGILEIKNGGYGINRIHYVTDEEGAFSIYPDKRSIRGLRMRLHKQFPTISSLIEKLAVVILLTSIALSFPQLVEKLTEVPWVTENVGAFHSPFAFPLTVNLGIIGIGMLAGYERTLMLRSHWLIDMETNTWNQ</sequence>
<evidence type="ECO:0000256" key="1">
    <source>
        <dbReference type="SAM" id="Phobius"/>
    </source>
</evidence>
<evidence type="ECO:0000313" key="2">
    <source>
        <dbReference type="EMBL" id="TDQ36590.1"/>
    </source>
</evidence>
<feature type="transmembrane region" description="Helical" evidence="1">
    <location>
        <begin position="139"/>
        <end position="160"/>
    </location>
</feature>
<keyword evidence="1" id="KW-0812">Transmembrane</keyword>